<dbReference type="SMART" id="SM00398">
    <property type="entry name" value="HMG"/>
    <property type="match status" value="1"/>
</dbReference>
<evidence type="ECO:0000313" key="5">
    <source>
        <dbReference type="WBParaSite" id="Minc3s01660g25427"/>
    </source>
</evidence>
<evidence type="ECO:0000256" key="1">
    <source>
        <dbReference type="ARBA" id="ARBA00023125"/>
    </source>
</evidence>
<dbReference type="PROSITE" id="PS50118">
    <property type="entry name" value="HMG_BOX_2"/>
    <property type="match status" value="1"/>
</dbReference>
<organism evidence="4 5">
    <name type="scientific">Meloidogyne incognita</name>
    <name type="common">Southern root-knot nematode worm</name>
    <name type="synonym">Oxyuris incognita</name>
    <dbReference type="NCBI Taxonomy" id="6306"/>
    <lineage>
        <taxon>Eukaryota</taxon>
        <taxon>Metazoa</taxon>
        <taxon>Ecdysozoa</taxon>
        <taxon>Nematoda</taxon>
        <taxon>Chromadorea</taxon>
        <taxon>Rhabditida</taxon>
        <taxon>Tylenchina</taxon>
        <taxon>Tylenchomorpha</taxon>
        <taxon>Tylenchoidea</taxon>
        <taxon>Meloidogynidae</taxon>
        <taxon>Meloidogyninae</taxon>
        <taxon>Meloidogyne</taxon>
        <taxon>Meloidogyne incognita group</taxon>
    </lineage>
</organism>
<dbReference type="InterPro" id="IPR036910">
    <property type="entry name" value="HMG_box_dom_sf"/>
</dbReference>
<reference evidence="5" key="1">
    <citation type="submission" date="2022-11" db="UniProtKB">
        <authorList>
            <consortium name="WormBaseParasite"/>
        </authorList>
    </citation>
    <scope>IDENTIFICATION</scope>
</reference>
<dbReference type="WBParaSite" id="Minc3s01660g25427">
    <property type="protein sequence ID" value="Minc3s01660g25427"/>
    <property type="gene ID" value="Minc3s01660g25427"/>
</dbReference>
<dbReference type="PANTHER" id="PTHR48112">
    <property type="entry name" value="HIGH MOBILITY GROUP PROTEIN DSP1"/>
    <property type="match status" value="1"/>
</dbReference>
<keyword evidence="4" id="KW-1185">Reference proteome</keyword>
<evidence type="ECO:0000259" key="3">
    <source>
        <dbReference type="PROSITE" id="PS50118"/>
    </source>
</evidence>
<dbReference type="Pfam" id="PF00505">
    <property type="entry name" value="HMG_box"/>
    <property type="match status" value="1"/>
</dbReference>
<protein>
    <submittedName>
        <fullName evidence="5">HMG box domain-containing protein</fullName>
    </submittedName>
</protein>
<dbReference type="Proteomes" id="UP000887563">
    <property type="component" value="Unplaced"/>
</dbReference>
<keyword evidence="2" id="KW-0539">Nucleus</keyword>
<proteinExistence type="predicted"/>
<name>A0A914MFK3_MELIC</name>
<evidence type="ECO:0000313" key="4">
    <source>
        <dbReference type="Proteomes" id="UP000887563"/>
    </source>
</evidence>
<keyword evidence="1 2" id="KW-0238">DNA-binding</keyword>
<evidence type="ECO:0000256" key="2">
    <source>
        <dbReference type="PROSITE-ProRule" id="PRU00267"/>
    </source>
</evidence>
<feature type="domain" description="HMG box" evidence="3">
    <location>
        <begin position="37"/>
        <end position="91"/>
    </location>
</feature>
<dbReference type="GO" id="GO:0003677">
    <property type="term" value="F:DNA binding"/>
    <property type="evidence" value="ECO:0007669"/>
    <property type="project" value="UniProtKB-UniRule"/>
</dbReference>
<feature type="DNA-binding region" description="HMG box" evidence="2">
    <location>
        <begin position="37"/>
        <end position="91"/>
    </location>
</feature>
<dbReference type="InterPro" id="IPR009071">
    <property type="entry name" value="HMG_box_dom"/>
</dbReference>
<dbReference type="InterPro" id="IPR050342">
    <property type="entry name" value="HMGB"/>
</dbReference>
<dbReference type="Gene3D" id="1.10.30.10">
    <property type="entry name" value="High mobility group box domain"/>
    <property type="match status" value="1"/>
</dbReference>
<accession>A0A914MFK3</accession>
<dbReference type="SUPFAM" id="SSF47095">
    <property type="entry name" value="HMG-box"/>
    <property type="match status" value="1"/>
</dbReference>
<dbReference type="PANTHER" id="PTHR48112:SF22">
    <property type="entry name" value="MITOCHONDRIAL TRANSCRIPTION FACTOR A, ISOFORM B"/>
    <property type="match status" value="1"/>
</dbReference>
<dbReference type="AlphaFoldDB" id="A0A914MFK3"/>
<sequence>MNSHSEATIPFSHSLDTNDVMKGENNNSWLAIHPKLNAKSKRGYILFSAEVRKRVLNENPEAKFGEVSEIIGNEWKRLSDEDKRDYESRAQFIAAERAKAGLLTPNSKLPQHTITHQGWHSRFGENLLNLKYSLNK</sequence>
<dbReference type="GO" id="GO:0005634">
    <property type="term" value="C:nucleus"/>
    <property type="evidence" value="ECO:0007669"/>
    <property type="project" value="UniProtKB-UniRule"/>
</dbReference>